<keyword evidence="1" id="KW-1133">Transmembrane helix</keyword>
<reference evidence="2" key="1">
    <citation type="submission" date="2018-10" db="EMBL/GenBank/DDBJ databases">
        <title>Hidden diversity of soil giant viruses.</title>
        <authorList>
            <person name="Schulz F."/>
            <person name="Alteio L."/>
            <person name="Goudeau D."/>
            <person name="Ryan E.M."/>
            <person name="Malmstrom R.R."/>
            <person name="Blanchard J."/>
            <person name="Woyke T."/>
        </authorList>
    </citation>
    <scope>NUCLEOTIDE SEQUENCE</scope>
    <source>
        <strain evidence="2">SMV1</strain>
    </source>
</reference>
<keyword evidence="1" id="KW-0472">Membrane</keyword>
<evidence type="ECO:0000313" key="2">
    <source>
        <dbReference type="EMBL" id="AYV86391.1"/>
    </source>
</evidence>
<proteinExistence type="predicted"/>
<dbReference type="EMBL" id="MK072504">
    <property type="protein sequence ID" value="AYV86391.1"/>
    <property type="molecule type" value="Genomic_DNA"/>
</dbReference>
<gene>
    <name evidence="2" type="ORF">Solumvirus7_6</name>
</gene>
<evidence type="ECO:0000256" key="1">
    <source>
        <dbReference type="SAM" id="Phobius"/>
    </source>
</evidence>
<protein>
    <submittedName>
        <fullName evidence="2">Uncharacterized protein</fullName>
    </submittedName>
</protein>
<accession>A0A3G5AJ96</accession>
<sequence>MSDKIISKSSIRGITNDIKINKISEKLNEMMGLVKISVNNVIERSNLYGIDEYLPEELCDIIKEYLEDETDKFNLYSLMTITLGSIASLCVFQVLSQIKQLKKSK</sequence>
<organism evidence="2">
    <name type="scientific">Solumvirus sp</name>
    <dbReference type="NCBI Taxonomy" id="2487773"/>
    <lineage>
        <taxon>Viruses</taxon>
        <taxon>Pithoviruses</taxon>
    </lineage>
</organism>
<keyword evidence="1" id="KW-0812">Transmembrane</keyword>
<name>A0A3G5AJ96_9VIRU</name>
<feature type="transmembrane region" description="Helical" evidence="1">
    <location>
        <begin position="75"/>
        <end position="95"/>
    </location>
</feature>